<dbReference type="AlphaFoldDB" id="A0AAW1X1T3"/>
<accession>A0AAW1X1T3</accession>
<sequence length="116" mass="13002">MASKFNKVTNKDICLQALLGLFVGAIFSSCFHGFHPNVEELNRSHFTQSLVELQGSVAKSMQHGLMTLVIKFLHFFISRCLQFRYSSLLESPSYAASMLFWVALTRSVSSMSDSSL</sequence>
<dbReference type="Proteomes" id="UP001457282">
    <property type="component" value="Unassembled WGS sequence"/>
</dbReference>
<dbReference type="PROSITE" id="PS51257">
    <property type="entry name" value="PROKAR_LIPOPROTEIN"/>
    <property type="match status" value="1"/>
</dbReference>
<reference evidence="1 2" key="1">
    <citation type="journal article" date="2023" name="G3 (Bethesda)">
        <title>A chromosome-length genome assembly and annotation of blackberry (Rubus argutus, cv. 'Hillquist').</title>
        <authorList>
            <person name="Bruna T."/>
            <person name="Aryal R."/>
            <person name="Dudchenko O."/>
            <person name="Sargent D.J."/>
            <person name="Mead D."/>
            <person name="Buti M."/>
            <person name="Cavallini A."/>
            <person name="Hytonen T."/>
            <person name="Andres J."/>
            <person name="Pham M."/>
            <person name="Weisz D."/>
            <person name="Mascagni F."/>
            <person name="Usai G."/>
            <person name="Natali L."/>
            <person name="Bassil N."/>
            <person name="Fernandez G.E."/>
            <person name="Lomsadze A."/>
            <person name="Armour M."/>
            <person name="Olukolu B."/>
            <person name="Poorten T."/>
            <person name="Britton C."/>
            <person name="Davik J."/>
            <person name="Ashrafi H."/>
            <person name="Aiden E.L."/>
            <person name="Borodovsky M."/>
            <person name="Worthington M."/>
        </authorList>
    </citation>
    <scope>NUCLEOTIDE SEQUENCE [LARGE SCALE GENOMIC DNA]</scope>
    <source>
        <strain evidence="1">PI 553951</strain>
    </source>
</reference>
<protein>
    <submittedName>
        <fullName evidence="1">Uncharacterized protein</fullName>
    </submittedName>
</protein>
<name>A0AAW1X1T3_RUBAR</name>
<dbReference type="EMBL" id="JBEDUW010000005">
    <property type="protein sequence ID" value="KAK9930261.1"/>
    <property type="molecule type" value="Genomic_DNA"/>
</dbReference>
<organism evidence="1 2">
    <name type="scientific">Rubus argutus</name>
    <name type="common">Southern blackberry</name>
    <dbReference type="NCBI Taxonomy" id="59490"/>
    <lineage>
        <taxon>Eukaryota</taxon>
        <taxon>Viridiplantae</taxon>
        <taxon>Streptophyta</taxon>
        <taxon>Embryophyta</taxon>
        <taxon>Tracheophyta</taxon>
        <taxon>Spermatophyta</taxon>
        <taxon>Magnoliopsida</taxon>
        <taxon>eudicotyledons</taxon>
        <taxon>Gunneridae</taxon>
        <taxon>Pentapetalae</taxon>
        <taxon>rosids</taxon>
        <taxon>fabids</taxon>
        <taxon>Rosales</taxon>
        <taxon>Rosaceae</taxon>
        <taxon>Rosoideae</taxon>
        <taxon>Rosoideae incertae sedis</taxon>
        <taxon>Rubus</taxon>
    </lineage>
</organism>
<evidence type="ECO:0000313" key="1">
    <source>
        <dbReference type="EMBL" id="KAK9930261.1"/>
    </source>
</evidence>
<gene>
    <name evidence="1" type="ORF">M0R45_027304</name>
</gene>
<evidence type="ECO:0000313" key="2">
    <source>
        <dbReference type="Proteomes" id="UP001457282"/>
    </source>
</evidence>
<comment type="caution">
    <text evidence="1">The sequence shown here is derived from an EMBL/GenBank/DDBJ whole genome shotgun (WGS) entry which is preliminary data.</text>
</comment>
<proteinExistence type="predicted"/>
<keyword evidence="2" id="KW-1185">Reference proteome</keyword>